<reference evidence="3" key="3">
    <citation type="submission" date="2025-09" db="UniProtKB">
        <authorList>
            <consortium name="Ensembl"/>
        </authorList>
    </citation>
    <scope>IDENTIFICATION</scope>
</reference>
<dbReference type="Ensembl" id="ENSSAUT00010015033.1">
    <property type="protein sequence ID" value="ENSSAUP00010014157.1"/>
    <property type="gene ID" value="ENSSAUG00010006649.1"/>
</dbReference>
<dbReference type="PANTHER" id="PTHR11505">
    <property type="entry name" value="L1 TRANSPOSABLE ELEMENT-RELATED"/>
    <property type="match status" value="1"/>
</dbReference>
<dbReference type="Proteomes" id="UP000472265">
    <property type="component" value="Chromosome 3"/>
</dbReference>
<sequence length="309" mass="34729">MSSKQRPKQAPKAPDSPVVGPPTDTLAVASIMEAIKASEGSVLAKIEETVSTLSTDLHTKIESLSAELRQEINTVRSETREALETANRELKLHATSIRSLEDGASHYSDRVVELETQLMSLSSQVKQLSSKVEDLESRQRRDNCRIIGVEESLGDIRMERSVAKLLQNTLGLDYTPTLDRAHRSLLPKPKQGDPPRPIVVKFHYFQEKMDVLRRALSRRPVLHNNKPIYIYPDYTAAVRKRRAAFKEARELLSHCPNTRFGLLFPATLKITGPHGEQRSFDNPAEANVSTFHLNGKLSHGKLERVHYPS</sequence>
<dbReference type="OMA" id="HIERIYQ"/>
<evidence type="ECO:0000256" key="1">
    <source>
        <dbReference type="SAM" id="Coils"/>
    </source>
</evidence>
<name>A0A671UJV5_SPAAU</name>
<proteinExistence type="predicted"/>
<evidence type="ECO:0000313" key="3">
    <source>
        <dbReference type="Ensembl" id="ENSSAUP00010014157.1"/>
    </source>
</evidence>
<feature type="coiled-coil region" evidence="1">
    <location>
        <begin position="61"/>
        <end position="138"/>
    </location>
</feature>
<dbReference type="Gene3D" id="3.30.70.1820">
    <property type="entry name" value="L1 transposable element, RRM domain"/>
    <property type="match status" value="1"/>
</dbReference>
<dbReference type="GeneTree" id="ENSGT01090000260166"/>
<evidence type="ECO:0000313" key="4">
    <source>
        <dbReference type="Proteomes" id="UP000472265"/>
    </source>
</evidence>
<keyword evidence="1" id="KW-0175">Coiled coil</keyword>
<dbReference type="AlphaFoldDB" id="A0A671UJV5"/>
<protein>
    <recommendedName>
        <fullName evidence="5">L1 transposable element RRM domain-containing protein</fullName>
    </recommendedName>
</protein>
<keyword evidence="4" id="KW-1185">Reference proteome</keyword>
<dbReference type="InterPro" id="IPR004244">
    <property type="entry name" value="Transposase_22"/>
</dbReference>
<accession>A0A671UJV5</accession>
<feature type="region of interest" description="Disordered" evidence="2">
    <location>
        <begin position="1"/>
        <end position="23"/>
    </location>
</feature>
<reference evidence="3" key="1">
    <citation type="submission" date="2021-04" db="EMBL/GenBank/DDBJ databases">
        <authorList>
            <consortium name="Wellcome Sanger Institute Data Sharing"/>
        </authorList>
    </citation>
    <scope>NUCLEOTIDE SEQUENCE [LARGE SCALE GENOMIC DNA]</scope>
</reference>
<reference evidence="3" key="2">
    <citation type="submission" date="2025-08" db="UniProtKB">
        <authorList>
            <consortium name="Ensembl"/>
        </authorList>
    </citation>
    <scope>IDENTIFICATION</scope>
</reference>
<dbReference type="InParanoid" id="A0A671UJV5"/>
<evidence type="ECO:0008006" key="5">
    <source>
        <dbReference type="Google" id="ProtNLM"/>
    </source>
</evidence>
<dbReference type="Gene3D" id="1.20.5.1230">
    <property type="entry name" value="Apolipoprotein A-I"/>
    <property type="match status" value="1"/>
</dbReference>
<organism evidence="3 4">
    <name type="scientific">Sparus aurata</name>
    <name type="common">Gilthead sea bream</name>
    <dbReference type="NCBI Taxonomy" id="8175"/>
    <lineage>
        <taxon>Eukaryota</taxon>
        <taxon>Metazoa</taxon>
        <taxon>Chordata</taxon>
        <taxon>Craniata</taxon>
        <taxon>Vertebrata</taxon>
        <taxon>Euteleostomi</taxon>
        <taxon>Actinopterygii</taxon>
        <taxon>Neopterygii</taxon>
        <taxon>Teleostei</taxon>
        <taxon>Neoteleostei</taxon>
        <taxon>Acanthomorphata</taxon>
        <taxon>Eupercaria</taxon>
        <taxon>Spariformes</taxon>
        <taxon>Sparidae</taxon>
        <taxon>Sparus</taxon>
    </lineage>
</organism>
<evidence type="ECO:0000256" key="2">
    <source>
        <dbReference type="SAM" id="MobiDB-lite"/>
    </source>
</evidence>